<evidence type="ECO:0000256" key="4">
    <source>
        <dbReference type="HAMAP-Rule" id="MF_00171"/>
    </source>
</evidence>
<comment type="similarity">
    <text evidence="1 4 5">Belongs to the tRNA pseudouridine synthase TruA family.</text>
</comment>
<sequence length="255" mass="27710">MTPERPGATRWKLLLEYHGGGFVGWQRQDSGRGVQQAVEEAVHALTGEPATVQAAGRTDSGVHALAQVAHVDLVKPLDRDTLRDALNHFLRGEPVAVVAAEVAPADFHARFSALERGYLYRILNRRPPPALEAGRVWWVPTPLDAAAMHAGAQRLVGHHDFTSFRASECQAASPLKTLDALAVARDGAEIRITARARSFLHHQMRNIAGTLRLVGEGKWTPDDVSRALAARRRSAAGPTAPAEGLYLTHVRYDPG</sequence>
<feature type="domain" description="Pseudouridine synthase I TruA alpha/beta" evidence="6">
    <location>
        <begin position="152"/>
        <end position="253"/>
    </location>
</feature>
<protein>
    <recommendedName>
        <fullName evidence="4">tRNA pseudouridine synthase A</fullName>
        <ecNumber evidence="4">5.4.99.12</ecNumber>
    </recommendedName>
    <alternativeName>
        <fullName evidence="4">tRNA pseudouridine(38-40) synthase</fullName>
    </alternativeName>
    <alternativeName>
        <fullName evidence="4">tRNA pseudouridylate synthase I</fullName>
    </alternativeName>
    <alternativeName>
        <fullName evidence="4">tRNA-uridine isomerase I</fullName>
    </alternativeName>
</protein>
<dbReference type="HAMAP" id="MF_00171">
    <property type="entry name" value="TruA"/>
    <property type="match status" value="1"/>
</dbReference>
<dbReference type="PANTHER" id="PTHR11142:SF0">
    <property type="entry name" value="TRNA PSEUDOURIDINE SYNTHASE-LIKE 1"/>
    <property type="match status" value="1"/>
</dbReference>
<feature type="binding site" evidence="4">
    <location>
        <position position="118"/>
    </location>
    <ligand>
        <name>substrate</name>
    </ligand>
</feature>
<dbReference type="Pfam" id="PF01416">
    <property type="entry name" value="PseudoU_synth_1"/>
    <property type="match status" value="2"/>
</dbReference>
<comment type="caution">
    <text evidence="4">Lacks conserved residue(s) required for the propagation of feature annotation.</text>
</comment>
<feature type="active site" description="Nucleophile" evidence="4">
    <location>
        <position position="59"/>
    </location>
</feature>
<evidence type="ECO:0000256" key="2">
    <source>
        <dbReference type="ARBA" id="ARBA00022694"/>
    </source>
</evidence>
<accession>A0ABS1DG46</accession>
<dbReference type="Gene3D" id="3.30.70.660">
    <property type="entry name" value="Pseudouridine synthase I, catalytic domain, C-terminal subdomain"/>
    <property type="match status" value="1"/>
</dbReference>
<evidence type="ECO:0000256" key="3">
    <source>
        <dbReference type="ARBA" id="ARBA00023235"/>
    </source>
</evidence>
<dbReference type="InterPro" id="IPR020097">
    <property type="entry name" value="PsdUridine_synth_TruA_a/b_dom"/>
</dbReference>
<dbReference type="EMBL" id="NRRL01000048">
    <property type="protein sequence ID" value="MBK1669436.1"/>
    <property type="molecule type" value="Genomic_DNA"/>
</dbReference>
<dbReference type="Gene3D" id="3.30.70.580">
    <property type="entry name" value="Pseudouridine synthase I, catalytic domain, N-terminal subdomain"/>
    <property type="match status" value="1"/>
</dbReference>
<reference evidence="7 8" key="1">
    <citation type="journal article" date="2020" name="Microorganisms">
        <title>Osmotic Adaptation and Compatible Solute Biosynthesis of Phototrophic Bacteria as Revealed from Genome Analyses.</title>
        <authorList>
            <person name="Imhoff J.F."/>
            <person name="Rahn T."/>
            <person name="Kunzel S."/>
            <person name="Keller A."/>
            <person name="Neulinger S.C."/>
        </authorList>
    </citation>
    <scope>NUCLEOTIDE SEQUENCE [LARGE SCALE GENOMIC DNA]</scope>
    <source>
        <strain evidence="7 8">DSM 9895</strain>
    </source>
</reference>
<dbReference type="InterPro" id="IPR020103">
    <property type="entry name" value="PsdUridine_synth_cat_dom_sf"/>
</dbReference>
<dbReference type="Proteomes" id="UP001296873">
    <property type="component" value="Unassembled WGS sequence"/>
</dbReference>
<dbReference type="SUPFAM" id="SSF55120">
    <property type="entry name" value="Pseudouridine synthase"/>
    <property type="match status" value="1"/>
</dbReference>
<gene>
    <name evidence="4" type="primary">truA</name>
    <name evidence="7" type="ORF">CKO28_15465</name>
</gene>
<evidence type="ECO:0000256" key="1">
    <source>
        <dbReference type="ARBA" id="ARBA00009375"/>
    </source>
</evidence>
<dbReference type="PIRSF" id="PIRSF001430">
    <property type="entry name" value="tRNA_psdUrid_synth"/>
    <property type="match status" value="1"/>
</dbReference>
<evidence type="ECO:0000259" key="6">
    <source>
        <dbReference type="Pfam" id="PF01416"/>
    </source>
</evidence>
<dbReference type="CDD" id="cd02570">
    <property type="entry name" value="PseudoU_synth_EcTruA"/>
    <property type="match status" value="1"/>
</dbReference>
<evidence type="ECO:0000313" key="8">
    <source>
        <dbReference type="Proteomes" id="UP001296873"/>
    </source>
</evidence>
<keyword evidence="3 4" id="KW-0413">Isomerase</keyword>
<dbReference type="InterPro" id="IPR020095">
    <property type="entry name" value="PsdUridine_synth_TruA_C"/>
</dbReference>
<keyword evidence="2 4" id="KW-0819">tRNA processing</keyword>
<organism evidence="7 8">
    <name type="scientific">Rhodovibrio sodomensis</name>
    <dbReference type="NCBI Taxonomy" id="1088"/>
    <lineage>
        <taxon>Bacteria</taxon>
        <taxon>Pseudomonadati</taxon>
        <taxon>Pseudomonadota</taxon>
        <taxon>Alphaproteobacteria</taxon>
        <taxon>Rhodospirillales</taxon>
        <taxon>Rhodovibrionaceae</taxon>
        <taxon>Rhodovibrio</taxon>
    </lineage>
</organism>
<keyword evidence="8" id="KW-1185">Reference proteome</keyword>
<name>A0ABS1DG46_9PROT</name>
<dbReference type="PANTHER" id="PTHR11142">
    <property type="entry name" value="PSEUDOURIDYLATE SYNTHASE"/>
    <property type="match status" value="1"/>
</dbReference>
<dbReference type="InterPro" id="IPR001406">
    <property type="entry name" value="PsdUridine_synth_TruA"/>
</dbReference>
<dbReference type="EC" id="5.4.99.12" evidence="4"/>
<comment type="function">
    <text evidence="4">Formation of pseudouridine at positions 38, 39 and 40 in the anticodon stem and loop of transfer RNAs.</text>
</comment>
<feature type="domain" description="Pseudouridine synthase I TruA alpha/beta" evidence="6">
    <location>
        <begin position="17"/>
        <end position="111"/>
    </location>
</feature>
<dbReference type="InterPro" id="IPR020094">
    <property type="entry name" value="TruA/RsuA/RluB/E/F_N"/>
</dbReference>
<comment type="catalytic activity">
    <reaction evidence="4 5">
        <text>uridine(38/39/40) in tRNA = pseudouridine(38/39/40) in tRNA</text>
        <dbReference type="Rhea" id="RHEA:22376"/>
        <dbReference type="Rhea" id="RHEA-COMP:10085"/>
        <dbReference type="Rhea" id="RHEA-COMP:10087"/>
        <dbReference type="ChEBI" id="CHEBI:65314"/>
        <dbReference type="ChEBI" id="CHEBI:65315"/>
        <dbReference type="EC" id="5.4.99.12"/>
    </reaction>
</comment>
<dbReference type="RefSeq" id="WP_200341767.1">
    <property type="nucleotide sequence ID" value="NZ_NRRL01000048.1"/>
</dbReference>
<comment type="caution">
    <text evidence="7">The sequence shown here is derived from an EMBL/GenBank/DDBJ whole genome shotgun (WGS) entry which is preliminary data.</text>
</comment>
<proteinExistence type="inferred from homology"/>
<evidence type="ECO:0000256" key="5">
    <source>
        <dbReference type="RuleBase" id="RU003792"/>
    </source>
</evidence>
<dbReference type="NCBIfam" id="TIGR00071">
    <property type="entry name" value="hisT_truA"/>
    <property type="match status" value="1"/>
</dbReference>
<comment type="subunit">
    <text evidence="4">Homodimer.</text>
</comment>
<evidence type="ECO:0000313" key="7">
    <source>
        <dbReference type="EMBL" id="MBK1669436.1"/>
    </source>
</evidence>